<dbReference type="InterPro" id="IPR035965">
    <property type="entry name" value="PAS-like_dom_sf"/>
</dbReference>
<sequence>MTTAPPELEEVLNKVDTLGPPSTPVTTPEVAKGFDCTQRTIYNRLETLVDDGILQTKKVGANSRVWWQPAESDMPGSGSSEGRERVRSHPVFGSTMVGVIVWGDDMTITDANDAFLEMAGFEYEEALGTSWRELTPEEFYRDSKRHIEQVEQKGSGVPYEKQYYHADGSRWWGRFESRQVDEVGYVEFVVDVTERKHHERELEKEAALDTFRVELTDAIRPLIDPVEVQNEAAYVLGKRLDVERAYYGEVLADGDTNVVHADYYRDGEASFAGEHRLNDYGAYITEGFQAGETLVVDDYRDISELSNEERTMYVRADITAWIGVPLYKDGELAAFFTVTESEPRKWTDAEVGMVKETADRTWDAVQRAQAEQARRESEARLDAFVTATSDVVYRMNPDWTEMYYLDGQEFIADTDEPRQTWLEEYIPADEQPQVMNTIEEAIETKSTFELEHQVIQLDETRGWTHSSAVPILDDDDEIIEWFGTATDITERKQREQLLAVQTDLLELIAAGESLEECLTELCVAVGRLGSGVRASIMLTGNERESFQRPIAPDLQPSWGEGLEDAPVNDLMTSTCGEAVFRGGGVSCEDVTTDDRWSEEWREICIVNDVLAGHSEPIRDRDGEPVGSFMLCFDEPRTPNEWEHRLTDFATYLAGIAVERHQSRQALTQTNESLERLNDATRELIDADVQEIRDHVPAITQEVLDTDYIALWRYDNQTGDIHEHIRQTSPEIDPQAIELPDEFPDQIWQTFIGGDIDVDNDLNSPGCASSELSLRSRVLVPLGRHGVICAGSTRTGACDELTVDLVETVAATVETAWDRAAGERELERKNAELTRLNNLNTLIRQIDQALVQAETVDEIDKAVCDRLAESALFEFAWIGDFDADVDVIEPRAWAGIDSSSLADLSVEDNRPGTEKNPFTSAVQTGETQIIDDIATDARAASWREVALEQGARSCLSVPLVYDEFVYGILKVYDGTPQYDERDTEVLAELGQTIAHAIHTVETTETQRTDTVIELTLRSAAAETPLCRLARETGCAIELEGLVPGSVGEMIAFFTATDIESSKLLAAGEESLTIEELHHLTDRNEGTMFKAKLDDPVLAADVLAQNAAVRTLSIDAGTATAVIDLPTSADVRGFVEQVQQTIPDLELLGRRTRTRSPEMKHTLQGVFEDQLTPRQQEVLQLAYRSGFFESPRLQTGKELSDVLDLSQSTFNYHLRGAERSIFELVFDYA</sequence>
<dbReference type="Pfam" id="PF04967">
    <property type="entry name" value="HTH_10"/>
    <property type="match status" value="1"/>
</dbReference>
<dbReference type="PROSITE" id="PS50113">
    <property type="entry name" value="PAC"/>
    <property type="match status" value="1"/>
</dbReference>
<feature type="domain" description="PAC" evidence="3">
    <location>
        <begin position="448"/>
        <end position="500"/>
    </location>
</feature>
<keyword evidence="1" id="KW-0805">Transcription regulation</keyword>
<dbReference type="Gene3D" id="3.30.450.40">
    <property type="match status" value="4"/>
</dbReference>
<dbReference type="RefSeq" id="WP_008421718.1">
    <property type="nucleotide sequence ID" value="NZ_AOIA01000045.1"/>
</dbReference>
<dbReference type="InterPro" id="IPR001610">
    <property type="entry name" value="PAC"/>
</dbReference>
<dbReference type="SUPFAM" id="SSF55781">
    <property type="entry name" value="GAF domain-like"/>
    <property type="match status" value="4"/>
</dbReference>
<dbReference type="EMBL" id="AOIA01000045">
    <property type="protein sequence ID" value="ELY63375.1"/>
    <property type="molecule type" value="Genomic_DNA"/>
</dbReference>
<keyword evidence="2" id="KW-0804">Transcription</keyword>
<dbReference type="InterPro" id="IPR031803">
    <property type="entry name" value="BAT_GAF/HTH-assoc"/>
</dbReference>
<dbReference type="STRING" id="1227498.C492_07035"/>
<proteinExistence type="predicted"/>
<dbReference type="PATRIC" id="fig|1227498.3.peg.1437"/>
<protein>
    <submittedName>
        <fullName evidence="4">PAS/PAC sensor protein</fullName>
    </submittedName>
</protein>
<dbReference type="NCBIfam" id="TIGR00229">
    <property type="entry name" value="sensory_box"/>
    <property type="match status" value="1"/>
</dbReference>
<name>L9XNP3_9EURY</name>
<accession>L9XNP3</accession>
<dbReference type="InterPro" id="IPR000700">
    <property type="entry name" value="PAS-assoc_C"/>
</dbReference>
<dbReference type="Pfam" id="PF08448">
    <property type="entry name" value="PAS_4"/>
    <property type="match status" value="2"/>
</dbReference>
<dbReference type="SMART" id="SM00091">
    <property type="entry name" value="PAS"/>
    <property type="match status" value="1"/>
</dbReference>
<dbReference type="InterPro" id="IPR000014">
    <property type="entry name" value="PAS"/>
</dbReference>
<dbReference type="InterPro" id="IPR007050">
    <property type="entry name" value="HTH_bacterioopsin"/>
</dbReference>
<dbReference type="SMART" id="SM00065">
    <property type="entry name" value="GAF"/>
    <property type="match status" value="3"/>
</dbReference>
<evidence type="ECO:0000256" key="2">
    <source>
        <dbReference type="ARBA" id="ARBA00023163"/>
    </source>
</evidence>
<dbReference type="CDD" id="cd00130">
    <property type="entry name" value="PAS"/>
    <property type="match status" value="1"/>
</dbReference>
<dbReference type="InterPro" id="IPR029016">
    <property type="entry name" value="GAF-like_dom_sf"/>
</dbReference>
<evidence type="ECO:0000313" key="4">
    <source>
        <dbReference type="EMBL" id="ELY63375.1"/>
    </source>
</evidence>
<dbReference type="Pfam" id="PF01590">
    <property type="entry name" value="GAF"/>
    <property type="match status" value="1"/>
</dbReference>
<comment type="caution">
    <text evidence="4">The sequence shown here is derived from an EMBL/GenBank/DDBJ whole genome shotgun (WGS) entry which is preliminary data.</text>
</comment>
<evidence type="ECO:0000259" key="3">
    <source>
        <dbReference type="PROSITE" id="PS50113"/>
    </source>
</evidence>
<evidence type="ECO:0000256" key="1">
    <source>
        <dbReference type="ARBA" id="ARBA00023015"/>
    </source>
</evidence>
<dbReference type="PANTHER" id="PTHR34236:SF1">
    <property type="entry name" value="DIMETHYL SULFOXIDE REDUCTASE TRANSCRIPTIONAL ACTIVATOR"/>
    <property type="match status" value="1"/>
</dbReference>
<dbReference type="AlphaFoldDB" id="L9XNP3"/>
<dbReference type="Pfam" id="PF15915">
    <property type="entry name" value="BAT"/>
    <property type="match status" value="1"/>
</dbReference>
<dbReference type="Gene3D" id="3.30.450.20">
    <property type="entry name" value="PAS domain"/>
    <property type="match status" value="2"/>
</dbReference>
<dbReference type="PANTHER" id="PTHR34236">
    <property type="entry name" value="DIMETHYL SULFOXIDE REDUCTASE TRANSCRIPTIONAL ACTIVATOR"/>
    <property type="match status" value="1"/>
</dbReference>
<dbReference type="Pfam" id="PF13185">
    <property type="entry name" value="GAF_2"/>
    <property type="match status" value="1"/>
</dbReference>
<dbReference type="InterPro" id="IPR013656">
    <property type="entry name" value="PAS_4"/>
</dbReference>
<reference evidence="4 5" key="1">
    <citation type="journal article" date="2014" name="PLoS Genet.">
        <title>Phylogenetically driven sequencing of extremely halophilic archaea reveals strategies for static and dynamic osmo-response.</title>
        <authorList>
            <person name="Becker E.A."/>
            <person name="Seitzer P.M."/>
            <person name="Tritt A."/>
            <person name="Larsen D."/>
            <person name="Krusor M."/>
            <person name="Yao A.I."/>
            <person name="Wu D."/>
            <person name="Madern D."/>
            <person name="Eisen J.A."/>
            <person name="Darling A.E."/>
            <person name="Facciotti M.T."/>
        </authorList>
    </citation>
    <scope>NUCLEOTIDE SEQUENCE [LARGE SCALE GENOMIC DNA]</scope>
    <source>
        <strain evidence="4 5">DSM 18795</strain>
    </source>
</reference>
<dbReference type="OrthoDB" id="342253at2157"/>
<dbReference type="Proteomes" id="UP000011531">
    <property type="component" value="Unassembled WGS sequence"/>
</dbReference>
<dbReference type="InterPro" id="IPR003018">
    <property type="entry name" value="GAF"/>
</dbReference>
<organism evidence="4 5">
    <name type="scientific">Natronococcus jeotgali DSM 18795</name>
    <dbReference type="NCBI Taxonomy" id="1227498"/>
    <lineage>
        <taxon>Archaea</taxon>
        <taxon>Methanobacteriati</taxon>
        <taxon>Methanobacteriota</taxon>
        <taxon>Stenosarchaea group</taxon>
        <taxon>Halobacteria</taxon>
        <taxon>Halobacteriales</taxon>
        <taxon>Natrialbaceae</taxon>
        <taxon>Natronococcus</taxon>
    </lineage>
</organism>
<evidence type="ECO:0000313" key="5">
    <source>
        <dbReference type="Proteomes" id="UP000011531"/>
    </source>
</evidence>
<dbReference type="SMART" id="SM00086">
    <property type="entry name" value="PAC"/>
    <property type="match status" value="2"/>
</dbReference>
<gene>
    <name evidence="4" type="ORF">C492_07035</name>
</gene>
<dbReference type="SUPFAM" id="SSF55785">
    <property type="entry name" value="PYP-like sensor domain (PAS domain)"/>
    <property type="match status" value="2"/>
</dbReference>
<keyword evidence="5" id="KW-1185">Reference proteome</keyword>